<feature type="compositionally biased region" description="Polar residues" evidence="1">
    <location>
        <begin position="66"/>
        <end position="79"/>
    </location>
</feature>
<evidence type="ECO:0000256" key="2">
    <source>
        <dbReference type="SAM" id="SignalP"/>
    </source>
</evidence>
<accession>A0A371JH32</accession>
<dbReference type="Proteomes" id="UP000216411">
    <property type="component" value="Unassembled WGS sequence"/>
</dbReference>
<gene>
    <name evidence="3" type="ORF">CG710_006165</name>
</gene>
<evidence type="ECO:0000256" key="1">
    <source>
        <dbReference type="SAM" id="MobiDB-lite"/>
    </source>
</evidence>
<evidence type="ECO:0000313" key="4">
    <source>
        <dbReference type="Proteomes" id="UP000216411"/>
    </source>
</evidence>
<keyword evidence="2" id="KW-0732">Signal</keyword>
<dbReference type="EMBL" id="NOKA02000006">
    <property type="protein sequence ID" value="RDY32052.1"/>
    <property type="molecule type" value="Genomic_DNA"/>
</dbReference>
<dbReference type="Pfam" id="PF14262">
    <property type="entry name" value="Cthe_2159"/>
    <property type="match status" value="1"/>
</dbReference>
<feature type="region of interest" description="Disordered" evidence="1">
    <location>
        <begin position="30"/>
        <end position="79"/>
    </location>
</feature>
<feature type="chain" id="PRO_5016778426" evidence="2">
    <location>
        <begin position="28"/>
        <end position="348"/>
    </location>
</feature>
<protein>
    <submittedName>
        <fullName evidence="3">Carbohydrate-binding domain-containing protein</fullName>
    </submittedName>
</protein>
<feature type="signal peptide" evidence="2">
    <location>
        <begin position="1"/>
        <end position="27"/>
    </location>
</feature>
<keyword evidence="4" id="KW-1185">Reference proteome</keyword>
<proteinExistence type="predicted"/>
<dbReference type="InterPro" id="IPR025584">
    <property type="entry name" value="Cthe_2159"/>
</dbReference>
<organism evidence="3 4">
    <name type="scientific">Lachnotalea glycerini</name>
    <dbReference type="NCBI Taxonomy" id="1763509"/>
    <lineage>
        <taxon>Bacteria</taxon>
        <taxon>Bacillati</taxon>
        <taxon>Bacillota</taxon>
        <taxon>Clostridia</taxon>
        <taxon>Lachnospirales</taxon>
        <taxon>Lachnospiraceae</taxon>
        <taxon>Lachnotalea</taxon>
    </lineage>
</organism>
<feature type="compositionally biased region" description="Low complexity" evidence="1">
    <location>
        <begin position="30"/>
        <end position="65"/>
    </location>
</feature>
<comment type="caution">
    <text evidence="3">The sequence shown here is derived from an EMBL/GenBank/DDBJ whole genome shotgun (WGS) entry which is preliminary data.</text>
</comment>
<dbReference type="OrthoDB" id="9812829at2"/>
<dbReference type="AlphaFoldDB" id="A0A371JH32"/>
<evidence type="ECO:0000313" key="3">
    <source>
        <dbReference type="EMBL" id="RDY32052.1"/>
    </source>
</evidence>
<name>A0A371JH32_9FIRM</name>
<reference evidence="3 4" key="1">
    <citation type="journal article" date="2017" name="Genome Announc.">
        <title>Draft Genome Sequence of a Sporulating and Motile Strain of Lachnotalea glycerini Isolated from Water in Quebec City, Canada.</title>
        <authorList>
            <person name="Maheux A.F."/>
            <person name="Boudreau D.K."/>
            <person name="Berube E."/>
            <person name="Boissinot M."/>
            <person name="Raymond F."/>
            <person name="Brodeur S."/>
            <person name="Corbeil J."/>
            <person name="Isabel S."/>
            <person name="Omar R.F."/>
            <person name="Bergeron M.G."/>
        </authorList>
    </citation>
    <scope>NUCLEOTIDE SEQUENCE [LARGE SCALE GENOMIC DNA]</scope>
    <source>
        <strain evidence="3 4">CCRI-19302</strain>
    </source>
</reference>
<sequence length="348" mass="35777">MKMKHKNILTSITAIALLSICLTGCQANTDAETSSNDTSTNTTTISNDTSTNNNSSVDSTDNNSSVDYTENNSSVDSTDNVITLNGSSISAGTNVNVDGSTATIVTAGTYEIKGTLDDGQIIVDTADEVTLVLNNTNITCSTSSPLYIKEAENVTITLAEGSTNTITDGTAYDLIDPATDPDAALFSKSDMTINGTGSLIVNANYNDGITSKDTLLIESGNISVTSTNHGIEGKDYLMVNGGSITVNAGGDGIKATNDMELSLGYIEINNGTLNITATDEGISAISGVKITDGSISIATLNNGIKSDGTIDILGGTVEIQTDDDGLVFTEKTIGDTAVVNVNGVAISE</sequence>